<dbReference type="HOGENOM" id="CLU_165924_0_0_9"/>
<gene>
    <name evidence="1" type="ordered locus">TEPIRE1_2597</name>
</gene>
<dbReference type="AlphaFoldDB" id="F4LTS0"/>
<reference evidence="2" key="1">
    <citation type="journal article" date="2013" name="Genome Announc.">
        <title>First genome sequence of a syntrophic acetate-oxidizing bacterium, Tepidanaerobacter acetatoxydans strain Re1.</title>
        <authorList>
            <person name="Manzoor S."/>
            <person name="Bongcam-Rudloff E."/>
            <person name="Schnurer A."/>
            <person name="Muller B."/>
        </authorList>
    </citation>
    <scope>NUCLEOTIDE SEQUENCE [LARGE SCALE GENOMIC DNA]</scope>
    <source>
        <strain evidence="2">Re1</strain>
    </source>
</reference>
<accession>L0S2G1</accession>
<dbReference type="Proteomes" id="UP000010802">
    <property type="component" value="Chromosome"/>
</dbReference>
<keyword evidence="2" id="KW-1185">Reference proteome</keyword>
<dbReference type="eggNOG" id="ENOG5032RWE">
    <property type="taxonomic scope" value="Bacteria"/>
</dbReference>
<dbReference type="InterPro" id="IPR057006">
    <property type="entry name" value="Phage_TAC_19"/>
</dbReference>
<evidence type="ECO:0008006" key="3">
    <source>
        <dbReference type="Google" id="ProtNLM"/>
    </source>
</evidence>
<dbReference type="PATRIC" id="fig|1209989.3.peg.2985"/>
<dbReference type="NCBIfam" id="NF047360">
    <property type="entry name" value="tail_chap_PVL"/>
    <property type="match status" value="1"/>
</dbReference>
<dbReference type="RefSeq" id="WP_013779436.1">
    <property type="nucleotide sequence ID" value="NC_015519.1"/>
</dbReference>
<dbReference type="KEGG" id="tae:TepiRe1_2597"/>
<dbReference type="Pfam" id="PF23857">
    <property type="entry name" value="Phage_TAC_19"/>
    <property type="match status" value="1"/>
</dbReference>
<proteinExistence type="predicted"/>
<dbReference type="EMBL" id="HF563609">
    <property type="protein sequence ID" value="CCP27465.1"/>
    <property type="molecule type" value="Genomic_DNA"/>
</dbReference>
<accession>F4LTS0</accession>
<dbReference type="KEGG" id="tep:TepRe1_2415"/>
<dbReference type="OrthoDB" id="2915540at2"/>
<dbReference type="STRING" id="1209989.TepRe1_2415"/>
<protein>
    <recommendedName>
        <fullName evidence="3">Phage-like protein</fullName>
    </recommendedName>
</protein>
<evidence type="ECO:0000313" key="1">
    <source>
        <dbReference type="EMBL" id="CCP27465.1"/>
    </source>
</evidence>
<organism evidence="1 2">
    <name type="scientific">Tepidanaerobacter acetatoxydans (strain DSM 21804 / JCM 16047 / Re1)</name>
    <dbReference type="NCBI Taxonomy" id="1209989"/>
    <lineage>
        <taxon>Bacteria</taxon>
        <taxon>Bacillati</taxon>
        <taxon>Bacillota</taxon>
        <taxon>Clostridia</taxon>
        <taxon>Thermosediminibacterales</taxon>
        <taxon>Tepidanaerobacteraceae</taxon>
        <taxon>Tepidanaerobacter</taxon>
    </lineage>
</organism>
<sequence>MEIVLKINGKDKTYTAGFISARMVRRTIEVSKEVNFDNILPEELDKLMDYIVELFGNQFTRDELYDGLASKDLIPTITKCINEVVGEVSSVTAGEGKNE</sequence>
<evidence type="ECO:0000313" key="2">
    <source>
        <dbReference type="Proteomes" id="UP000010802"/>
    </source>
</evidence>
<name>F4LTS0_TEPAE</name>